<evidence type="ECO:0000256" key="5">
    <source>
        <dbReference type="ARBA" id="ARBA00022737"/>
    </source>
</evidence>
<feature type="region of interest" description="Disordered" evidence="11">
    <location>
        <begin position="178"/>
        <end position="651"/>
    </location>
</feature>
<feature type="compositionally biased region" description="Basic and acidic residues" evidence="11">
    <location>
        <begin position="795"/>
        <end position="806"/>
    </location>
</feature>
<evidence type="ECO:0000256" key="8">
    <source>
        <dbReference type="ARBA" id="ARBA00023319"/>
    </source>
</evidence>
<name>A0AAJ7T3A1_PETMA</name>
<feature type="compositionally biased region" description="Polar residues" evidence="11">
    <location>
        <begin position="1830"/>
        <end position="1854"/>
    </location>
</feature>
<dbReference type="InterPro" id="IPR004166">
    <property type="entry name" value="a-kinase_dom"/>
</dbReference>
<dbReference type="PROSITE" id="PS50835">
    <property type="entry name" value="IG_LIKE"/>
    <property type="match status" value="2"/>
</dbReference>
<feature type="domain" description="Ig-like" evidence="12">
    <location>
        <begin position="1428"/>
        <end position="1516"/>
    </location>
</feature>
<dbReference type="Pfam" id="PF02816">
    <property type="entry name" value="Alpha_kinase"/>
    <property type="match status" value="1"/>
</dbReference>
<feature type="compositionally biased region" description="Low complexity" evidence="11">
    <location>
        <begin position="1892"/>
        <end position="1908"/>
    </location>
</feature>
<feature type="compositionally biased region" description="Polar residues" evidence="11">
    <location>
        <begin position="516"/>
        <end position="528"/>
    </location>
</feature>
<feature type="compositionally biased region" description="Polar residues" evidence="11">
    <location>
        <begin position="488"/>
        <end position="499"/>
    </location>
</feature>
<feature type="region of interest" description="Disordered" evidence="11">
    <location>
        <begin position="785"/>
        <end position="950"/>
    </location>
</feature>
<dbReference type="Proteomes" id="UP001318040">
    <property type="component" value="Chromosome 13"/>
</dbReference>
<evidence type="ECO:0000256" key="9">
    <source>
        <dbReference type="ARBA" id="ARBA00047899"/>
    </source>
</evidence>
<dbReference type="InterPro" id="IPR003598">
    <property type="entry name" value="Ig_sub2"/>
</dbReference>
<feature type="region of interest" description="Disordered" evidence="11">
    <location>
        <begin position="1232"/>
        <end position="1297"/>
    </location>
</feature>
<feature type="compositionally biased region" description="Polar residues" evidence="11">
    <location>
        <begin position="436"/>
        <end position="446"/>
    </location>
</feature>
<comment type="catalytic activity">
    <reaction evidence="9">
        <text>L-threonyl-[protein] + ATP = O-phospho-L-threonyl-[protein] + ADP + H(+)</text>
        <dbReference type="Rhea" id="RHEA:46608"/>
        <dbReference type="Rhea" id="RHEA-COMP:11060"/>
        <dbReference type="Rhea" id="RHEA-COMP:11605"/>
        <dbReference type="ChEBI" id="CHEBI:15378"/>
        <dbReference type="ChEBI" id="CHEBI:30013"/>
        <dbReference type="ChEBI" id="CHEBI:30616"/>
        <dbReference type="ChEBI" id="CHEBI:61977"/>
        <dbReference type="ChEBI" id="CHEBI:456216"/>
        <dbReference type="EC" id="2.7.11.1"/>
    </reaction>
</comment>
<feature type="compositionally biased region" description="Low complexity" evidence="11">
    <location>
        <begin position="627"/>
        <end position="651"/>
    </location>
</feature>
<dbReference type="GO" id="GO:0005524">
    <property type="term" value="F:ATP binding"/>
    <property type="evidence" value="ECO:0007669"/>
    <property type="project" value="InterPro"/>
</dbReference>
<keyword evidence="7" id="KW-1015">Disulfide bond</keyword>
<feature type="compositionally biased region" description="Low complexity" evidence="11">
    <location>
        <begin position="1865"/>
        <end position="1875"/>
    </location>
</feature>
<dbReference type="InterPro" id="IPR013098">
    <property type="entry name" value="Ig_I-set"/>
</dbReference>
<dbReference type="RefSeq" id="XP_032809609.1">
    <property type="nucleotide sequence ID" value="XM_032953718.1"/>
</dbReference>
<dbReference type="GO" id="GO:0004674">
    <property type="term" value="F:protein serine/threonine kinase activity"/>
    <property type="evidence" value="ECO:0007669"/>
    <property type="project" value="UniProtKB-KW"/>
</dbReference>
<evidence type="ECO:0000256" key="11">
    <source>
        <dbReference type="SAM" id="MobiDB-lite"/>
    </source>
</evidence>
<feature type="compositionally biased region" description="Polar residues" evidence="11">
    <location>
        <begin position="606"/>
        <end position="624"/>
    </location>
</feature>
<feature type="compositionally biased region" description="Polar residues" evidence="11">
    <location>
        <begin position="546"/>
        <end position="561"/>
    </location>
</feature>
<feature type="compositionally biased region" description="Polar residues" evidence="11">
    <location>
        <begin position="1312"/>
        <end position="1321"/>
    </location>
</feature>
<feature type="compositionally biased region" description="Low complexity" evidence="11">
    <location>
        <begin position="226"/>
        <end position="238"/>
    </location>
</feature>
<dbReference type="PANTHER" id="PTHR47091:SF2">
    <property type="entry name" value="ALPHA-PROTEIN KINASE 2"/>
    <property type="match status" value="1"/>
</dbReference>
<feature type="compositionally biased region" description="Basic and acidic residues" evidence="11">
    <location>
        <begin position="1154"/>
        <end position="1165"/>
    </location>
</feature>
<dbReference type="InterPro" id="IPR007110">
    <property type="entry name" value="Ig-like_dom"/>
</dbReference>
<keyword evidence="6" id="KW-0418">Kinase</keyword>
<evidence type="ECO:0000313" key="14">
    <source>
        <dbReference type="Proteomes" id="UP001318040"/>
    </source>
</evidence>
<feature type="region of interest" description="Disordered" evidence="11">
    <location>
        <begin position="1"/>
        <end position="37"/>
    </location>
</feature>
<protein>
    <recommendedName>
        <fullName evidence="2">non-specific serine/threonine protein kinase</fullName>
        <ecNumber evidence="2">2.7.11.1</ecNumber>
    </recommendedName>
</protein>
<evidence type="ECO:0000256" key="4">
    <source>
        <dbReference type="ARBA" id="ARBA00022679"/>
    </source>
</evidence>
<dbReference type="SMART" id="SM00811">
    <property type="entry name" value="Alpha_kinase"/>
    <property type="match status" value="1"/>
</dbReference>
<feature type="compositionally biased region" description="Basic and acidic residues" evidence="11">
    <location>
        <begin position="322"/>
        <end position="337"/>
    </location>
</feature>
<feature type="region of interest" description="Disordered" evidence="11">
    <location>
        <begin position="714"/>
        <end position="770"/>
    </location>
</feature>
<feature type="compositionally biased region" description="Basic and acidic residues" evidence="11">
    <location>
        <begin position="1071"/>
        <end position="1083"/>
    </location>
</feature>
<evidence type="ECO:0000256" key="1">
    <source>
        <dbReference type="ARBA" id="ARBA00008651"/>
    </source>
</evidence>
<dbReference type="SUPFAM" id="SSF48726">
    <property type="entry name" value="Immunoglobulin"/>
    <property type="match status" value="2"/>
</dbReference>
<feature type="compositionally biased region" description="Basic and acidic residues" evidence="11">
    <location>
        <begin position="940"/>
        <end position="950"/>
    </location>
</feature>
<feature type="domain" description="Alpha-type protein kinase" evidence="13">
    <location>
        <begin position="1544"/>
        <end position="1774"/>
    </location>
</feature>
<feature type="region of interest" description="Disordered" evidence="11">
    <location>
        <begin position="1309"/>
        <end position="1424"/>
    </location>
</feature>
<feature type="compositionally biased region" description="Low complexity" evidence="11">
    <location>
        <begin position="1102"/>
        <end position="1117"/>
    </location>
</feature>
<sequence length="1920" mass="202129">MTSRSRNGPGAPGQGSRYVPHTPKKSSSRELNPYLSDVRPENRHTLCTIMSQLAEESSPMFAVTPRSRAVSEDTDVRFTCTVSGHPEPEVLWYRDDEQLDRFCGLPKYEILREGKVHTLKVYRCTEEDAAIYQVSARNTKGIVSCSAVLEVATMNEFKIHQRWFNKLKAKAEARRCEAARAPGKENKGTAAHDGATPATTAAAGTATSWHRSPESRTRRKRRSPDLRNPSPSSSPSSVRAERARSRATSSPKRAAHAPRLSGSSEPGGGPLTGPLVGPVSPPKRVAGRGEASQDAADAKLNGFHGGLGSVDRKASWKSGSARGKEDRGRGDGSHGDPDDGGDSGGGGGSVVYVMETVEEIITTRPAHKPDAAHFKRSRATGESAAIVTLKVVDEAEQHERQHEKQPEEERSPDAKVPTVGEYLRELLHGAHDGSKLSDTSQPSELSASEMESEKTSEDDTRSSASTTPTEVLGFPASPARSPDEFDTAMSTGGTDNETGGHSGRMPASEPPFSPASRPNTSPGQGTTDAESDACEDLYDTADEESATSPDYSSEAVDSSSDVTEEFGDSYYTLSDGLPSPDSDRTETPLYFYSPNETPLPSDDTDTVSSGGWFTARASSSTGDSSVAPASTDTSTETSTETSSGSGRSSSLLGSLAYLAGSPEAAGIAWNARANRGSSDDGALRVAGTWRQGAAPRPVQSAGLNLPLIPPPPALPLVPRSPRQQPAQSPVEYYVVEGPRRRATPGPHGRMHRDEYFQTSGPSPPPDSPEAAMMLLHRSRWASGGFVQAPHPGVADAHHEGGRRDVVVEAGSQRPPSSQLSTDSTDDTCSYAHITSPLGVSSEDSSSTTETEPDLWHPVKEGPPVEPGPPVERAPPAGPGVSSERVTLEMQESEMRPGGVTTDGGIAPRANVSSRRPAGESRVDEQRARGKKVCHTANVETSDKGLRAEGHHDGQQVPVHATVAAGAGGQKAVVGTDSAAERPSAPHSWAGGATRCEADNTAANAISVASAGETGAAESDIYLENLGREKQRADSGGENAGIPSGGESSARADSSVFIFKLPKVPPVVMERAVEEQGKAERERQASAAPPPQQPRRAEPKDYLVVAQQDAAADADLAVSPEEPLIDRGKGGDPPVKGDGVVGKARLTESAEDSGDVGKDVSAERPGTDNANELHAAPKPVPMARSEALVSVETEQRGEEEGEEHIPGGCPALPTILVEDTSTGLTPRSPLLARLRGAGSSPETARRALLPSATPQELASGARRKVFIPRGAGDAASAPQPPGGEQEGDATEKQPVLLSAVACRSDAAKLLLPTTASPDTQEPTPVDGERPAPASAAEASLAKVDARPSEKVAAPPSPKASSVRAAAPQGPEASDGPRGAPDATTSSPGCLRRLRGWDAVPGPAERATEHPSPGSAEETTSTVHDPFKAPQLLRKIRVDAFPDLAGNLKLWCQFFNVLTSSRVSWSRNGTLLTEMELSAGDEGPTSLALPQASRKDHGLYTCTVSNRHGTASAELHLTHEVLRELVNRDEVKDGEEIEMTPLVFAKGARDTSHWGDRFFGRIITEDAPLGGAAHRKVFRTRVVYGLAPLFESGSACVLKVHGAIAFSTRRDTAALVAKNQKLTVEVCKSQNTAREYCKLFSTEARTVEGFGGVPEIVPVFMIFRPGSHVPYASLEPELGGRIERFVPEGAGGTPGAEGEAHEKCHTLRHWLYLWTSGNLIVTNAKGVGLTLTDVEVATRFPETAEWGPTPAPLALDAFHDAHSCNRYCALLRLRPLRGPPPGLPGSPQATPRGLAPRSPGVTRKGGVTVAAPRSSPQTARKATLSVGGGAGSPSTPRRASFSSPQSTRKFLSTSPQAPRKRTISGGQSPRQPSSPQAPRRDVSLRVQAASPAGAAPSVEAAPPMEAAPRAPGDETNRANGRC</sequence>
<dbReference type="PROSITE" id="PS51158">
    <property type="entry name" value="ALPHA_KINASE"/>
    <property type="match status" value="1"/>
</dbReference>
<dbReference type="KEGG" id="pmrn:116942121"/>
<dbReference type="GeneID" id="116942121"/>
<evidence type="ECO:0000256" key="2">
    <source>
        <dbReference type="ARBA" id="ARBA00012513"/>
    </source>
</evidence>
<evidence type="ECO:0000259" key="13">
    <source>
        <dbReference type="PROSITE" id="PS51158"/>
    </source>
</evidence>
<feature type="region of interest" description="Disordered" evidence="11">
    <location>
        <begin position="1029"/>
        <end position="1051"/>
    </location>
</feature>
<keyword evidence="3" id="KW-0723">Serine/threonine-protein kinase</keyword>
<evidence type="ECO:0000259" key="12">
    <source>
        <dbReference type="PROSITE" id="PS50835"/>
    </source>
</evidence>
<dbReference type="InterPro" id="IPR013783">
    <property type="entry name" value="Ig-like_fold"/>
</dbReference>
<dbReference type="InterPro" id="IPR011009">
    <property type="entry name" value="Kinase-like_dom_sf"/>
</dbReference>
<dbReference type="InterPro" id="IPR036179">
    <property type="entry name" value="Ig-like_dom_sf"/>
</dbReference>
<dbReference type="RefSeq" id="XP_032809610.1">
    <property type="nucleotide sequence ID" value="XM_032953719.1"/>
</dbReference>
<evidence type="ECO:0000313" key="16">
    <source>
        <dbReference type="RefSeq" id="XP_032809610.1"/>
    </source>
</evidence>
<feature type="compositionally biased region" description="Low complexity" evidence="11">
    <location>
        <begin position="840"/>
        <end position="849"/>
    </location>
</feature>
<dbReference type="SMART" id="SM00409">
    <property type="entry name" value="IG"/>
    <property type="match status" value="2"/>
</dbReference>
<proteinExistence type="inferred from homology"/>
<accession>A0AAJ7T3A1</accession>
<feature type="compositionally biased region" description="Basic and acidic residues" evidence="11">
    <location>
        <begin position="451"/>
        <end position="461"/>
    </location>
</feature>
<dbReference type="PANTHER" id="PTHR47091">
    <property type="entry name" value="ALPHA-PROTEIN KINASE 2-RELATED"/>
    <property type="match status" value="1"/>
</dbReference>
<feature type="compositionally biased region" description="Basic and acidic residues" evidence="11">
    <location>
        <begin position="391"/>
        <end position="413"/>
    </location>
</feature>
<feature type="compositionally biased region" description="Pro residues" evidence="11">
    <location>
        <begin position="863"/>
        <end position="877"/>
    </location>
</feature>
<feature type="compositionally biased region" description="Basic and acidic residues" evidence="11">
    <location>
        <begin position="916"/>
        <end position="927"/>
    </location>
</feature>
<feature type="compositionally biased region" description="Low complexity" evidence="11">
    <location>
        <begin position="716"/>
        <end position="729"/>
    </location>
</feature>
<dbReference type="Gene3D" id="3.20.200.10">
    <property type="entry name" value="MHCK/EF2 kinase"/>
    <property type="match status" value="1"/>
</dbReference>
<evidence type="ECO:0000256" key="3">
    <source>
        <dbReference type="ARBA" id="ARBA00022527"/>
    </source>
</evidence>
<feature type="compositionally biased region" description="Low complexity" evidence="11">
    <location>
        <begin position="188"/>
        <end position="207"/>
    </location>
</feature>
<dbReference type="EC" id="2.7.11.1" evidence="2"/>
<evidence type="ECO:0000256" key="6">
    <source>
        <dbReference type="ARBA" id="ARBA00022777"/>
    </source>
</evidence>
<dbReference type="InterPro" id="IPR003599">
    <property type="entry name" value="Ig_sub"/>
</dbReference>
<evidence type="ECO:0000256" key="7">
    <source>
        <dbReference type="ARBA" id="ARBA00023157"/>
    </source>
</evidence>
<dbReference type="Gene3D" id="2.60.40.10">
    <property type="entry name" value="Immunoglobulins"/>
    <property type="match status" value="2"/>
</dbReference>
<gene>
    <name evidence="15 16" type="primary">LOC116942121</name>
</gene>
<dbReference type="CTD" id="57538"/>
<keyword evidence="14" id="KW-1185">Reference proteome</keyword>
<feature type="compositionally biased region" description="Low complexity" evidence="11">
    <location>
        <begin position="1329"/>
        <end position="1340"/>
    </location>
</feature>
<keyword evidence="5" id="KW-0677">Repeat</keyword>
<feature type="region of interest" description="Disordered" evidence="11">
    <location>
        <begin position="1776"/>
        <end position="1920"/>
    </location>
</feature>
<dbReference type="Pfam" id="PF07679">
    <property type="entry name" value="I-set"/>
    <property type="match status" value="2"/>
</dbReference>
<feature type="compositionally biased region" description="Low complexity" evidence="11">
    <location>
        <begin position="816"/>
        <end position="829"/>
    </location>
</feature>
<feature type="compositionally biased region" description="Basic and acidic residues" evidence="11">
    <location>
        <begin position="178"/>
        <end position="187"/>
    </location>
</feature>
<dbReference type="FunFam" id="2.60.40.10:FF:000069">
    <property type="entry name" value="Alpha-protein kinase 3"/>
    <property type="match status" value="1"/>
</dbReference>
<keyword evidence="8" id="KW-0393">Immunoglobulin domain</keyword>
<feature type="region of interest" description="Disordered" evidence="11">
    <location>
        <begin position="1071"/>
        <end position="1213"/>
    </location>
</feature>
<feature type="compositionally biased region" description="Low complexity" evidence="11">
    <location>
        <begin position="1131"/>
        <end position="1142"/>
    </location>
</feature>
<feature type="compositionally biased region" description="Acidic residues" evidence="11">
    <location>
        <begin position="529"/>
        <end position="545"/>
    </location>
</feature>
<comment type="catalytic activity">
    <reaction evidence="10">
        <text>L-seryl-[protein] + ATP = O-phospho-L-seryl-[protein] + ADP + H(+)</text>
        <dbReference type="Rhea" id="RHEA:17989"/>
        <dbReference type="Rhea" id="RHEA-COMP:9863"/>
        <dbReference type="Rhea" id="RHEA-COMP:11604"/>
        <dbReference type="ChEBI" id="CHEBI:15378"/>
        <dbReference type="ChEBI" id="CHEBI:29999"/>
        <dbReference type="ChEBI" id="CHEBI:30616"/>
        <dbReference type="ChEBI" id="CHEBI:83421"/>
        <dbReference type="ChEBI" id="CHEBI:456216"/>
        <dbReference type="EC" id="2.7.11.1"/>
    </reaction>
</comment>
<comment type="similarity">
    <text evidence="1">Belongs to the protein kinase superfamily. Alpha-type protein kinase family. ALPK subfamily.</text>
</comment>
<feature type="domain" description="Ig-like" evidence="12">
    <location>
        <begin position="59"/>
        <end position="150"/>
    </location>
</feature>
<evidence type="ECO:0000313" key="15">
    <source>
        <dbReference type="RefSeq" id="XP_032809609.1"/>
    </source>
</evidence>
<reference evidence="15 16" key="1">
    <citation type="submission" date="2025-04" db="UniProtKB">
        <authorList>
            <consortium name="RefSeq"/>
        </authorList>
    </citation>
    <scope>IDENTIFICATION</scope>
    <source>
        <tissue evidence="15 16">Sperm</tissue>
    </source>
</reference>
<feature type="compositionally biased region" description="Basic and acidic residues" evidence="11">
    <location>
        <begin position="422"/>
        <end position="435"/>
    </location>
</feature>
<evidence type="ECO:0000256" key="10">
    <source>
        <dbReference type="ARBA" id="ARBA00048679"/>
    </source>
</evidence>
<organism evidence="14 16">
    <name type="scientific">Petromyzon marinus</name>
    <name type="common">Sea lamprey</name>
    <dbReference type="NCBI Taxonomy" id="7757"/>
    <lineage>
        <taxon>Eukaryota</taxon>
        <taxon>Metazoa</taxon>
        <taxon>Chordata</taxon>
        <taxon>Craniata</taxon>
        <taxon>Vertebrata</taxon>
        <taxon>Cyclostomata</taxon>
        <taxon>Hyperoartia</taxon>
        <taxon>Petromyzontiformes</taxon>
        <taxon>Petromyzontidae</taxon>
        <taxon>Petromyzon</taxon>
    </lineage>
</organism>
<dbReference type="SMART" id="SM00408">
    <property type="entry name" value="IGc2"/>
    <property type="match status" value="2"/>
</dbReference>
<dbReference type="SUPFAM" id="SSF56112">
    <property type="entry name" value="Protein kinase-like (PK-like)"/>
    <property type="match status" value="1"/>
</dbReference>
<keyword evidence="4" id="KW-0808">Transferase</keyword>